<comment type="caution">
    <text evidence="1">The sequence shown here is derived from an EMBL/GenBank/DDBJ whole genome shotgun (WGS) entry which is preliminary data.</text>
</comment>
<name>A0AA41ZB60_9SPHN</name>
<evidence type="ECO:0000313" key="2">
    <source>
        <dbReference type="Proteomes" id="UP001165565"/>
    </source>
</evidence>
<dbReference type="Proteomes" id="UP001165565">
    <property type="component" value="Unassembled WGS sequence"/>
</dbReference>
<gene>
    <name evidence="1" type="ORF">NEE01_15125</name>
</gene>
<dbReference type="EMBL" id="JANFAV010000011">
    <property type="protein sequence ID" value="MCW6536112.1"/>
    <property type="molecule type" value="Genomic_DNA"/>
</dbReference>
<proteinExistence type="predicted"/>
<accession>A0AA41ZB60</accession>
<keyword evidence="2" id="KW-1185">Reference proteome</keyword>
<sequence>MIDLFCNRENLPMCNLTFDIVERIYDDSAKCWNLSFRADGELYGIVGFGATIPASGWRAQSDTAEGVTFHTYWNRLILHSSGHESDMLLEVLVECYGYFACRDDESSIFYKIYQEIGQWFFVDAIDCVCVGIQADPARIAEEPQHLKIFFTDGTEDDRYAEIFLDIDLPNGMAGLNEKDTTYRPNLVHWLATRARRLHPMH</sequence>
<dbReference type="AlphaFoldDB" id="A0AA41ZB60"/>
<evidence type="ECO:0000313" key="1">
    <source>
        <dbReference type="EMBL" id="MCW6536112.1"/>
    </source>
</evidence>
<dbReference type="RefSeq" id="WP_265269520.1">
    <property type="nucleotide sequence ID" value="NZ_JANFAV010000011.1"/>
</dbReference>
<reference evidence="1" key="1">
    <citation type="submission" date="2022-06" db="EMBL/GenBank/DDBJ databases">
        <title>Sphingomonas sp. nov. isolated from rhizosphere soil of tomato.</title>
        <authorList>
            <person name="Dong H."/>
            <person name="Gao R."/>
        </authorList>
    </citation>
    <scope>NUCLEOTIDE SEQUENCE</scope>
    <source>
        <strain evidence="1">MMSM24</strain>
    </source>
</reference>
<protein>
    <submittedName>
        <fullName evidence="1">Uncharacterized protein</fullName>
    </submittedName>
</protein>
<organism evidence="1 2">
    <name type="scientific">Sphingomonas lycopersici</name>
    <dbReference type="NCBI Taxonomy" id="2951807"/>
    <lineage>
        <taxon>Bacteria</taxon>
        <taxon>Pseudomonadati</taxon>
        <taxon>Pseudomonadota</taxon>
        <taxon>Alphaproteobacteria</taxon>
        <taxon>Sphingomonadales</taxon>
        <taxon>Sphingomonadaceae</taxon>
        <taxon>Sphingomonas</taxon>
    </lineage>
</organism>